<evidence type="ECO:0000256" key="6">
    <source>
        <dbReference type="SAM" id="Phobius"/>
    </source>
</evidence>
<sequence>MAVEARAPERFHHWCEQIVGRLPLGFDEIVPPTLLGFALINSFTFGVDLVLLTLLRGGLGVPYPVAVTVAYACAFGLSYAMNRYFNFRSHAPVGPQLAIYVVVVVVNYLAFILALSTVLTGLGVDYRIARLMAGGCEAVYMYCALRWVVFRKP</sequence>
<feature type="transmembrane region" description="Helical" evidence="6">
    <location>
        <begin position="61"/>
        <end position="85"/>
    </location>
</feature>
<dbReference type="PANTHER" id="PTHR38459">
    <property type="entry name" value="PROPHAGE BACTOPRENOL-LINKED GLUCOSE TRANSLOCASE HOMOLOG"/>
    <property type="match status" value="1"/>
</dbReference>
<feature type="domain" description="GtrA/DPMS transmembrane" evidence="7">
    <location>
        <begin position="37"/>
        <end position="150"/>
    </location>
</feature>
<feature type="transmembrane region" description="Helical" evidence="6">
    <location>
        <begin position="97"/>
        <end position="122"/>
    </location>
</feature>
<evidence type="ECO:0000256" key="1">
    <source>
        <dbReference type="ARBA" id="ARBA00004141"/>
    </source>
</evidence>
<dbReference type="Proteomes" id="UP001172687">
    <property type="component" value="Unassembled WGS sequence"/>
</dbReference>
<keyword evidence="9" id="KW-1185">Reference proteome</keyword>
<evidence type="ECO:0000256" key="5">
    <source>
        <dbReference type="ARBA" id="ARBA00023136"/>
    </source>
</evidence>
<evidence type="ECO:0000256" key="2">
    <source>
        <dbReference type="ARBA" id="ARBA00009399"/>
    </source>
</evidence>
<evidence type="ECO:0000256" key="3">
    <source>
        <dbReference type="ARBA" id="ARBA00022692"/>
    </source>
</evidence>
<comment type="caution">
    <text evidence="8">The sequence shown here is derived from an EMBL/GenBank/DDBJ whole genome shotgun (WGS) entry which is preliminary data.</text>
</comment>
<dbReference type="RefSeq" id="WP_208674882.1">
    <property type="nucleotide sequence ID" value="NZ_CP070380.1"/>
</dbReference>
<keyword evidence="5 6" id="KW-0472">Membrane</keyword>
<accession>A0ABT8HEE1</accession>
<feature type="transmembrane region" description="Helical" evidence="6">
    <location>
        <begin position="34"/>
        <end position="55"/>
    </location>
</feature>
<dbReference type="InterPro" id="IPR051401">
    <property type="entry name" value="GtrA_CellWall_Glycosyl"/>
</dbReference>
<gene>
    <name evidence="8" type="ORF">QYF68_15090</name>
</gene>
<feature type="transmembrane region" description="Helical" evidence="6">
    <location>
        <begin position="128"/>
        <end position="149"/>
    </location>
</feature>
<proteinExistence type="inferred from homology"/>
<dbReference type="EMBL" id="JAUHTC010000053">
    <property type="protein sequence ID" value="MDN4519131.1"/>
    <property type="molecule type" value="Genomic_DNA"/>
</dbReference>
<dbReference type="PANTHER" id="PTHR38459:SF1">
    <property type="entry name" value="PROPHAGE BACTOPRENOL-LINKED GLUCOSE TRANSLOCASE HOMOLOG"/>
    <property type="match status" value="1"/>
</dbReference>
<keyword evidence="4 6" id="KW-1133">Transmembrane helix</keyword>
<dbReference type="InterPro" id="IPR007267">
    <property type="entry name" value="GtrA_DPMS_TM"/>
</dbReference>
<evidence type="ECO:0000313" key="9">
    <source>
        <dbReference type="Proteomes" id="UP001172687"/>
    </source>
</evidence>
<evidence type="ECO:0000256" key="4">
    <source>
        <dbReference type="ARBA" id="ARBA00022989"/>
    </source>
</evidence>
<evidence type="ECO:0000313" key="8">
    <source>
        <dbReference type="EMBL" id="MDN4519131.1"/>
    </source>
</evidence>
<evidence type="ECO:0000259" key="7">
    <source>
        <dbReference type="Pfam" id="PF04138"/>
    </source>
</evidence>
<comment type="subcellular location">
    <subcellularLocation>
        <location evidence="1">Membrane</location>
        <topology evidence="1">Multi-pass membrane protein</topology>
    </subcellularLocation>
</comment>
<protein>
    <submittedName>
        <fullName evidence="8">GtrA family protein</fullName>
    </submittedName>
</protein>
<comment type="similarity">
    <text evidence="2">Belongs to the GtrA family.</text>
</comment>
<organism evidence="8 9">
    <name type="scientific">Mycolicibacterium austroafricanum</name>
    <name type="common">Mycobacterium austroafricanum</name>
    <dbReference type="NCBI Taxonomy" id="39687"/>
    <lineage>
        <taxon>Bacteria</taxon>
        <taxon>Bacillati</taxon>
        <taxon>Actinomycetota</taxon>
        <taxon>Actinomycetes</taxon>
        <taxon>Mycobacteriales</taxon>
        <taxon>Mycobacteriaceae</taxon>
        <taxon>Mycolicibacterium</taxon>
    </lineage>
</organism>
<name>A0ABT8HEE1_MYCAO</name>
<reference evidence="8" key="1">
    <citation type="submission" date="2023-07" db="EMBL/GenBank/DDBJ databases">
        <title>Degradation of tert-butanol by M. austroafricanum TBA100.</title>
        <authorList>
            <person name="Helbich S."/>
            <person name="Vainshtein Y."/>
        </authorList>
    </citation>
    <scope>NUCLEOTIDE SEQUENCE</scope>
    <source>
        <strain evidence="8">TBA100</strain>
    </source>
</reference>
<keyword evidence="3 6" id="KW-0812">Transmembrane</keyword>
<dbReference type="Pfam" id="PF04138">
    <property type="entry name" value="GtrA_DPMS_TM"/>
    <property type="match status" value="1"/>
</dbReference>